<dbReference type="EMBL" id="ASPP01001935">
    <property type="protein sequence ID" value="ETO35119.1"/>
    <property type="molecule type" value="Genomic_DNA"/>
</dbReference>
<protein>
    <submittedName>
        <fullName evidence="2">Uncharacterized protein</fullName>
    </submittedName>
</protein>
<dbReference type="InterPro" id="IPR050115">
    <property type="entry name" value="Proteasome_alpha"/>
</dbReference>
<evidence type="ECO:0000313" key="2">
    <source>
        <dbReference type="EMBL" id="ETO35119.1"/>
    </source>
</evidence>
<proteinExistence type="predicted"/>
<gene>
    <name evidence="2" type="ORF">RFI_01955</name>
</gene>
<keyword evidence="1" id="KW-0647">Proteasome</keyword>
<evidence type="ECO:0000256" key="1">
    <source>
        <dbReference type="ARBA" id="ARBA00022942"/>
    </source>
</evidence>
<dbReference type="InterPro" id="IPR029055">
    <property type="entry name" value="Ntn_hydrolases_N"/>
</dbReference>
<dbReference type="Proteomes" id="UP000023152">
    <property type="component" value="Unassembled WGS sequence"/>
</dbReference>
<keyword evidence="3" id="KW-1185">Reference proteome</keyword>
<evidence type="ECO:0000313" key="3">
    <source>
        <dbReference type="Proteomes" id="UP000023152"/>
    </source>
</evidence>
<dbReference type="PANTHER" id="PTHR11599">
    <property type="entry name" value="PROTEASOME SUBUNIT ALPHA/BETA"/>
    <property type="match status" value="1"/>
</dbReference>
<dbReference type="GO" id="GO:0051603">
    <property type="term" value="P:proteolysis involved in protein catabolic process"/>
    <property type="evidence" value="ECO:0007669"/>
    <property type="project" value="InterPro"/>
</dbReference>
<dbReference type="GO" id="GO:0005839">
    <property type="term" value="C:proteasome core complex"/>
    <property type="evidence" value="ECO:0007669"/>
    <property type="project" value="InterPro"/>
</dbReference>
<accession>X6PAM8</accession>
<organism evidence="2 3">
    <name type="scientific">Reticulomyxa filosa</name>
    <dbReference type="NCBI Taxonomy" id="46433"/>
    <lineage>
        <taxon>Eukaryota</taxon>
        <taxon>Sar</taxon>
        <taxon>Rhizaria</taxon>
        <taxon>Retaria</taxon>
        <taxon>Foraminifera</taxon>
        <taxon>Monothalamids</taxon>
        <taxon>Reticulomyxidae</taxon>
        <taxon>Reticulomyxa</taxon>
    </lineage>
</organism>
<reference evidence="2 3" key="1">
    <citation type="journal article" date="2013" name="Curr. Biol.">
        <title>The Genome of the Foraminiferan Reticulomyxa filosa.</title>
        <authorList>
            <person name="Glockner G."/>
            <person name="Hulsmann N."/>
            <person name="Schleicher M."/>
            <person name="Noegel A.A."/>
            <person name="Eichinger L."/>
            <person name="Gallinger C."/>
            <person name="Pawlowski J."/>
            <person name="Sierra R."/>
            <person name="Euteneuer U."/>
            <person name="Pillet L."/>
            <person name="Moustafa A."/>
            <person name="Platzer M."/>
            <person name="Groth M."/>
            <person name="Szafranski K."/>
            <person name="Schliwa M."/>
        </authorList>
    </citation>
    <scope>NUCLEOTIDE SEQUENCE [LARGE SCALE GENOMIC DNA]</scope>
</reference>
<name>X6PAM8_RETFI</name>
<comment type="caution">
    <text evidence="2">The sequence shown here is derived from an EMBL/GenBank/DDBJ whole genome shotgun (WGS) entry which is preliminary data.</text>
</comment>
<dbReference type="Gene3D" id="3.60.20.10">
    <property type="entry name" value="Glutamine Phosphoribosylpyrophosphate, subunit 1, domain 1"/>
    <property type="match status" value="1"/>
</dbReference>
<dbReference type="AlphaFoldDB" id="X6PAM8"/>
<dbReference type="SUPFAM" id="SSF56235">
    <property type="entry name" value="N-terminal nucleophile aminohydrolases (Ntn hydrolases)"/>
    <property type="match status" value="1"/>
</dbReference>
<dbReference type="Pfam" id="PF00227">
    <property type="entry name" value="Proteasome"/>
    <property type="match status" value="1"/>
</dbReference>
<dbReference type="InterPro" id="IPR001353">
    <property type="entry name" value="Proteasome_sua/b"/>
</dbReference>
<sequence length="152" mass="17194">MAGYDKVKDCQLYQVDPSGAWWAWKASAIGKHYQNAIHFLEKRCVHSFFFLLQKYAPDLGLEDAIHIALLTIKEGFDGDLTNKNIQLGVVRQNATTKKWGFSDLNKSILAFFCCRSCHTLVSFENPFCAIAKFGNAGEEGTKKHKMKSNIEK</sequence>
<dbReference type="OrthoDB" id="431557at2759"/>